<proteinExistence type="predicted"/>
<sequence length="37" mass="4312">MSVIKEILGYYWRQTAWEDWRSAAATRLLVVSLSPLT</sequence>
<evidence type="ECO:0000313" key="2">
    <source>
        <dbReference type="Proteomes" id="UP000245872"/>
    </source>
</evidence>
<dbReference type="Proteomes" id="UP000245872">
    <property type="component" value="Chromosome"/>
</dbReference>
<keyword evidence="2" id="KW-1185">Reference proteome</keyword>
<name>A0A2Z3LA02_9BACT</name>
<organism evidence="1 2">
    <name type="scientific">Candidatus Cardinium hertigii</name>
    <dbReference type="NCBI Taxonomy" id="247481"/>
    <lineage>
        <taxon>Bacteria</taxon>
        <taxon>Pseudomonadati</taxon>
        <taxon>Bacteroidota</taxon>
        <taxon>Cytophagia</taxon>
        <taxon>Cytophagales</taxon>
        <taxon>Amoebophilaceae</taxon>
        <taxon>Candidatus Cardinium</taxon>
    </lineage>
</organism>
<accession>A0A2Z3LA02</accession>
<evidence type="ECO:0000313" key="1">
    <source>
        <dbReference type="EMBL" id="AWN82171.1"/>
    </source>
</evidence>
<protein>
    <submittedName>
        <fullName evidence="1">Uncharacterized protein</fullName>
    </submittedName>
</protein>
<dbReference type="KEGG" id="cher:DK880_00870"/>
<reference evidence="1 2" key="1">
    <citation type="submission" date="2018-05" db="EMBL/GenBank/DDBJ databases">
        <title>Candidatus Cardinium hertigii Genome Assembly.</title>
        <authorList>
            <person name="Showmaker K.C."/>
            <person name="Walden K.O."/>
            <person name="Fields C.J."/>
            <person name="Lambert K.N."/>
            <person name="Hudson M.E."/>
        </authorList>
    </citation>
    <scope>NUCLEOTIDE SEQUENCE [LARGE SCALE GENOMIC DNA]</scope>
    <source>
        <strain evidence="2">cHgTN10</strain>
    </source>
</reference>
<dbReference type="AlphaFoldDB" id="A0A2Z3LA02"/>
<gene>
    <name evidence="1" type="ORF">DK880_00870</name>
</gene>
<dbReference type="EMBL" id="CP029619">
    <property type="protein sequence ID" value="AWN82171.1"/>
    <property type="molecule type" value="Genomic_DNA"/>
</dbReference>